<dbReference type="Pfam" id="PF02263">
    <property type="entry name" value="GBP"/>
    <property type="match status" value="1"/>
</dbReference>
<dbReference type="InterPro" id="IPR015894">
    <property type="entry name" value="Guanylate-bd_N"/>
</dbReference>
<proteinExistence type="predicted"/>
<evidence type="ECO:0000313" key="4">
    <source>
        <dbReference type="EMBL" id="CAH3160068.1"/>
    </source>
</evidence>
<evidence type="ECO:0000313" key="5">
    <source>
        <dbReference type="Proteomes" id="UP001159427"/>
    </source>
</evidence>
<reference evidence="4 5" key="1">
    <citation type="submission" date="2022-05" db="EMBL/GenBank/DDBJ databases">
        <authorList>
            <consortium name="Genoscope - CEA"/>
            <person name="William W."/>
        </authorList>
    </citation>
    <scope>NUCLEOTIDE SEQUENCE [LARGE SCALE GENOMIC DNA]</scope>
</reference>
<dbReference type="PANTHER" id="PTHR10751">
    <property type="entry name" value="GUANYLATE BINDING PROTEIN"/>
    <property type="match status" value="1"/>
</dbReference>
<feature type="signal peptide" evidence="2">
    <location>
        <begin position="1"/>
        <end position="20"/>
    </location>
</feature>
<sequence>MILKLLVLLIFVSLLSKTCCSSPAKPLLRFDEENGKFSVSEDALREIQTLKGPVRIVGAIGDARVGKSTNLNFIRYFLEGQRNQRVEKVFNTSDGMRPCTTGVWMSVSRDSNGEGSTILLDTEGTNLGDNENTDLLSIFTMMMSSGLALFAREGVQNHNVQFLYRVSRLSEQIWKDDAESIKAFPQLLVIIRNALAPSQGETLQSQVQDSILDGNYGKTIAKHFPRINIKVRDIPFVDSKRLRNLEKFPSDDYANVASSLASDLRSFPLKKTIHGANMDGAMIASFAKRLEIALNQNSWSGFSNAYTALETELCDRSYQNIIEPFLRNNLNHVKNRRQQIIDEFAEKCALGTERTKITDKLDEVIAQKEEMAERERRLDEERRRKEEEEKMEREREEQRRREAREKEKRLEEGRRARAKAEEERRIQEEKLRRAEEERRKLEEAAARRSRKGKKKKEKIGKAIIGGAILAGFISDSRLKENITVVPHSDFEQIGVRSYNWVWSKDAVDLGVSGTGHGVIAQEVEEMYPWTVVTGHDGYKRVDYEALKQMVMGKKQISV</sequence>
<feature type="domain" description="Peptidase S74" evidence="3">
    <location>
        <begin position="474"/>
        <end position="558"/>
    </location>
</feature>
<dbReference type="Pfam" id="PF13884">
    <property type="entry name" value="Peptidase_S74"/>
    <property type="match status" value="1"/>
</dbReference>
<dbReference type="Gene3D" id="3.40.50.300">
    <property type="entry name" value="P-loop containing nucleotide triphosphate hydrolases"/>
    <property type="match status" value="1"/>
</dbReference>
<dbReference type="SUPFAM" id="SSF52540">
    <property type="entry name" value="P-loop containing nucleoside triphosphate hydrolases"/>
    <property type="match status" value="1"/>
</dbReference>
<dbReference type="EMBL" id="CALNXI010001206">
    <property type="protein sequence ID" value="CAH3160068.1"/>
    <property type="molecule type" value="Genomic_DNA"/>
</dbReference>
<organism evidence="4 5">
    <name type="scientific">Porites evermanni</name>
    <dbReference type="NCBI Taxonomy" id="104178"/>
    <lineage>
        <taxon>Eukaryota</taxon>
        <taxon>Metazoa</taxon>
        <taxon>Cnidaria</taxon>
        <taxon>Anthozoa</taxon>
        <taxon>Hexacorallia</taxon>
        <taxon>Scleractinia</taxon>
        <taxon>Fungiina</taxon>
        <taxon>Poritidae</taxon>
        <taxon>Porites</taxon>
    </lineage>
</organism>
<keyword evidence="5" id="KW-1185">Reference proteome</keyword>
<feature type="region of interest" description="Disordered" evidence="1">
    <location>
        <begin position="371"/>
        <end position="439"/>
    </location>
</feature>
<gene>
    <name evidence="4" type="ORF">PEVE_00003469</name>
</gene>
<protein>
    <recommendedName>
        <fullName evidence="3">Peptidase S74 domain-containing protein</fullName>
    </recommendedName>
</protein>
<dbReference type="Proteomes" id="UP001159427">
    <property type="component" value="Unassembled WGS sequence"/>
</dbReference>
<keyword evidence="2" id="KW-0732">Signal</keyword>
<evidence type="ECO:0000256" key="2">
    <source>
        <dbReference type="SAM" id="SignalP"/>
    </source>
</evidence>
<accession>A0ABN8QEA0</accession>
<dbReference type="InterPro" id="IPR027417">
    <property type="entry name" value="P-loop_NTPase"/>
</dbReference>
<evidence type="ECO:0000259" key="3">
    <source>
        <dbReference type="PROSITE" id="PS51688"/>
    </source>
</evidence>
<dbReference type="PROSITE" id="PS51688">
    <property type="entry name" value="ICA"/>
    <property type="match status" value="1"/>
</dbReference>
<dbReference type="InterPro" id="IPR030392">
    <property type="entry name" value="S74_ICA"/>
</dbReference>
<name>A0ABN8QEA0_9CNID</name>
<comment type="caution">
    <text evidence="4">The sequence shown here is derived from an EMBL/GenBank/DDBJ whole genome shotgun (WGS) entry which is preliminary data.</text>
</comment>
<evidence type="ECO:0000256" key="1">
    <source>
        <dbReference type="SAM" id="MobiDB-lite"/>
    </source>
</evidence>
<feature type="chain" id="PRO_5046884919" description="Peptidase S74 domain-containing protein" evidence="2">
    <location>
        <begin position="21"/>
        <end position="558"/>
    </location>
</feature>